<dbReference type="PANTHER" id="PTHR36174:SF1">
    <property type="entry name" value="LIPID II:GLYCINE GLYCYLTRANSFERASE"/>
    <property type="match status" value="1"/>
</dbReference>
<keyword evidence="5" id="KW-0012">Acyltransferase</keyword>
<evidence type="ECO:0000313" key="8">
    <source>
        <dbReference type="Proteomes" id="UP000181884"/>
    </source>
</evidence>
<keyword evidence="8" id="KW-1185">Reference proteome</keyword>
<keyword evidence="4" id="KW-0573">Peptidoglycan synthesis</keyword>
<evidence type="ECO:0000313" key="7">
    <source>
        <dbReference type="EMBL" id="OJG20159.1"/>
    </source>
</evidence>
<dbReference type="Gene3D" id="1.20.58.90">
    <property type="match status" value="1"/>
</dbReference>
<dbReference type="STRING" id="214095.RU97_GL000392"/>
<gene>
    <name evidence="7" type="ORF">RU97_GL000392</name>
</gene>
<accession>A0A1L8RK66</accession>
<dbReference type="SUPFAM" id="SSF55729">
    <property type="entry name" value="Acyl-CoA N-acyltransferases (Nat)"/>
    <property type="match status" value="2"/>
</dbReference>
<sequence>MSTMYQFKIGIDPKTHDAFVANHPLCSLLQSSAWVKIKDNWGSELVGVYENDQLVASALVLIKRLPLGFTMLYTPRGPIMDYQNTELVQFFLTNLKKYGKKQRGLFLKMDPGVHYHDFHVGEEPLLNPEAPAVLEALAQAGAKHQGFTMAMDATIQPRFQANIYQADFSEEQLSKKTRKWLNTARKKGVYTEFVGVESVNDFAKIMAATTERKHISLRNADYFQKLLTTYPDNSFITLARLDQQKLYDETKARFDKATADLAACPPNAAKKRHNLEELLASLTREVTELEERIATDGPIATVAGALTLTFGSTSEILYAGMDDRFKRYMPAYLTWFDTIQACFDRGCTSCNMGGLDGSLNDGLIQFKQNFNPTINELIGEFDLPVNKVLFSLSETAYKLRKAKH</sequence>
<dbReference type="Proteomes" id="UP000181884">
    <property type="component" value="Unassembled WGS sequence"/>
</dbReference>
<name>A0A1L8RK66_9ENTE</name>
<dbReference type="GO" id="GO:0009252">
    <property type="term" value="P:peptidoglycan biosynthetic process"/>
    <property type="evidence" value="ECO:0007669"/>
    <property type="project" value="UniProtKB-KW"/>
</dbReference>
<dbReference type="InterPro" id="IPR003447">
    <property type="entry name" value="FEMABX"/>
</dbReference>
<evidence type="ECO:0000256" key="5">
    <source>
        <dbReference type="ARBA" id="ARBA00023315"/>
    </source>
</evidence>
<dbReference type="InterPro" id="IPR050644">
    <property type="entry name" value="PG_Glycine_Bridge_Synth"/>
</dbReference>
<comment type="caution">
    <text evidence="7">The sequence shown here is derived from an EMBL/GenBank/DDBJ whole genome shotgun (WGS) entry which is preliminary data.</text>
</comment>
<reference evidence="7 8" key="1">
    <citation type="submission" date="2014-12" db="EMBL/GenBank/DDBJ databases">
        <title>Draft genome sequences of 29 type strains of Enterococci.</title>
        <authorList>
            <person name="Zhong Z."/>
            <person name="Sun Z."/>
            <person name="Liu W."/>
            <person name="Zhang W."/>
            <person name="Zhang H."/>
        </authorList>
    </citation>
    <scope>NUCLEOTIDE SEQUENCE [LARGE SCALE GENOMIC DNA]</scope>
    <source>
        <strain evidence="7 8">DSM 17029</strain>
    </source>
</reference>
<dbReference type="AlphaFoldDB" id="A0A1L8RK66"/>
<dbReference type="GO" id="GO:0008360">
    <property type="term" value="P:regulation of cell shape"/>
    <property type="evidence" value="ECO:0007669"/>
    <property type="project" value="UniProtKB-KW"/>
</dbReference>
<evidence type="ECO:0000256" key="3">
    <source>
        <dbReference type="ARBA" id="ARBA00022960"/>
    </source>
</evidence>
<evidence type="ECO:0000256" key="6">
    <source>
        <dbReference type="ARBA" id="ARBA00023316"/>
    </source>
</evidence>
<keyword evidence="3" id="KW-0133">Cell shape</keyword>
<dbReference type="GO" id="GO:0071555">
    <property type="term" value="P:cell wall organization"/>
    <property type="evidence" value="ECO:0007669"/>
    <property type="project" value="UniProtKB-KW"/>
</dbReference>
<dbReference type="EMBL" id="JXKH01000001">
    <property type="protein sequence ID" value="OJG20159.1"/>
    <property type="molecule type" value="Genomic_DNA"/>
</dbReference>
<proteinExistence type="inferred from homology"/>
<dbReference type="PROSITE" id="PS51191">
    <property type="entry name" value="FEMABX"/>
    <property type="match status" value="1"/>
</dbReference>
<keyword evidence="2" id="KW-0808">Transferase</keyword>
<evidence type="ECO:0000256" key="4">
    <source>
        <dbReference type="ARBA" id="ARBA00022984"/>
    </source>
</evidence>
<organism evidence="7 8">
    <name type="scientific">Enterococcus canis</name>
    <dbReference type="NCBI Taxonomy" id="214095"/>
    <lineage>
        <taxon>Bacteria</taxon>
        <taxon>Bacillati</taxon>
        <taxon>Bacillota</taxon>
        <taxon>Bacilli</taxon>
        <taxon>Lactobacillales</taxon>
        <taxon>Enterococcaceae</taxon>
        <taxon>Enterococcus</taxon>
    </lineage>
</organism>
<comment type="similarity">
    <text evidence="1">Belongs to the FemABX family.</text>
</comment>
<evidence type="ECO:0000256" key="1">
    <source>
        <dbReference type="ARBA" id="ARBA00009943"/>
    </source>
</evidence>
<dbReference type="Gene3D" id="3.40.630.30">
    <property type="match status" value="2"/>
</dbReference>
<dbReference type="PANTHER" id="PTHR36174">
    <property type="entry name" value="LIPID II:GLYCINE GLYCYLTRANSFERASE"/>
    <property type="match status" value="1"/>
</dbReference>
<keyword evidence="6" id="KW-0961">Cell wall biogenesis/degradation</keyword>
<dbReference type="Pfam" id="PF02388">
    <property type="entry name" value="FemAB"/>
    <property type="match status" value="1"/>
</dbReference>
<dbReference type="InterPro" id="IPR016181">
    <property type="entry name" value="Acyl_CoA_acyltransferase"/>
</dbReference>
<evidence type="ECO:0000256" key="2">
    <source>
        <dbReference type="ARBA" id="ARBA00022679"/>
    </source>
</evidence>
<dbReference type="GO" id="GO:0016755">
    <property type="term" value="F:aminoacyltransferase activity"/>
    <property type="evidence" value="ECO:0007669"/>
    <property type="project" value="InterPro"/>
</dbReference>
<protein>
    <submittedName>
        <fullName evidence="7">FemAB family protein</fullName>
    </submittedName>
</protein>